<dbReference type="InterPro" id="IPR050491">
    <property type="entry name" value="AmpC-like"/>
</dbReference>
<accession>G8NYQ5</accession>
<reference evidence="3 4" key="1">
    <citation type="submission" date="2011-11" db="EMBL/GenBank/DDBJ databases">
        <title>Complete sequence of Granulicella mallensis MP5ACTX8.</title>
        <authorList>
            <consortium name="US DOE Joint Genome Institute"/>
            <person name="Lucas S."/>
            <person name="Copeland A."/>
            <person name="Lapidus A."/>
            <person name="Cheng J.-F."/>
            <person name="Goodwin L."/>
            <person name="Pitluck S."/>
            <person name="Peters L."/>
            <person name="Lu M."/>
            <person name="Detter J.C."/>
            <person name="Han C."/>
            <person name="Tapia R."/>
            <person name="Land M."/>
            <person name="Hauser L."/>
            <person name="Kyrpides N."/>
            <person name="Ivanova N."/>
            <person name="Mikhailova N."/>
            <person name="Pagani I."/>
            <person name="Rawat S."/>
            <person name="Mannisto M."/>
            <person name="Haggblom M."/>
            <person name="Woyke T."/>
        </authorList>
    </citation>
    <scope>NUCLEOTIDE SEQUENCE [LARGE SCALE GENOMIC DNA]</scope>
    <source>
        <strain evidence="4">ATCC BAA-1857 / DSM 23137 / MP5ACTX8</strain>
    </source>
</reference>
<proteinExistence type="predicted"/>
<organism evidence="3 4">
    <name type="scientific">Granulicella mallensis (strain ATCC BAA-1857 / DSM 23137 / MP5ACTX8)</name>
    <dbReference type="NCBI Taxonomy" id="682795"/>
    <lineage>
        <taxon>Bacteria</taxon>
        <taxon>Pseudomonadati</taxon>
        <taxon>Acidobacteriota</taxon>
        <taxon>Terriglobia</taxon>
        <taxon>Terriglobales</taxon>
        <taxon>Acidobacteriaceae</taxon>
        <taxon>Granulicella</taxon>
    </lineage>
</organism>
<name>G8NYQ5_GRAMM</name>
<dbReference type="OrthoDB" id="9797709at2"/>
<dbReference type="STRING" id="682795.AciX8_0110"/>
<keyword evidence="1" id="KW-0732">Signal</keyword>
<dbReference type="EMBL" id="CP003130">
    <property type="protein sequence ID" value="AEU34468.1"/>
    <property type="molecule type" value="Genomic_DNA"/>
</dbReference>
<feature type="domain" description="Beta-lactamase-related" evidence="2">
    <location>
        <begin position="63"/>
        <end position="380"/>
    </location>
</feature>
<feature type="signal peptide" evidence="1">
    <location>
        <begin position="1"/>
        <end position="20"/>
    </location>
</feature>
<evidence type="ECO:0000313" key="4">
    <source>
        <dbReference type="Proteomes" id="UP000007113"/>
    </source>
</evidence>
<dbReference type="RefSeq" id="WP_014263352.1">
    <property type="nucleotide sequence ID" value="NC_016631.1"/>
</dbReference>
<dbReference type="HOGENOM" id="CLU_020027_8_2_0"/>
<dbReference type="Proteomes" id="UP000007113">
    <property type="component" value="Chromosome"/>
</dbReference>
<dbReference type="PANTHER" id="PTHR46825:SF12">
    <property type="entry name" value="PENICILLIN-BINDING PROTEIN 4"/>
    <property type="match status" value="1"/>
</dbReference>
<feature type="chain" id="PRO_5003513118" evidence="1">
    <location>
        <begin position="21"/>
        <end position="496"/>
    </location>
</feature>
<dbReference type="Pfam" id="PF00144">
    <property type="entry name" value="Beta-lactamase"/>
    <property type="match status" value="1"/>
</dbReference>
<protein>
    <submittedName>
        <fullName evidence="3">Beta-lactamase</fullName>
    </submittedName>
</protein>
<evidence type="ECO:0000259" key="2">
    <source>
        <dbReference type="Pfam" id="PF00144"/>
    </source>
</evidence>
<dbReference type="InterPro" id="IPR001466">
    <property type="entry name" value="Beta-lactam-related"/>
</dbReference>
<dbReference type="KEGG" id="gma:AciX8_0110"/>
<dbReference type="InterPro" id="IPR012338">
    <property type="entry name" value="Beta-lactam/transpept-like"/>
</dbReference>
<dbReference type="eggNOG" id="COG1680">
    <property type="taxonomic scope" value="Bacteria"/>
</dbReference>
<dbReference type="SUPFAM" id="SSF56601">
    <property type="entry name" value="beta-lactamase/transpeptidase-like"/>
    <property type="match status" value="1"/>
</dbReference>
<evidence type="ECO:0000256" key="1">
    <source>
        <dbReference type="SAM" id="SignalP"/>
    </source>
</evidence>
<evidence type="ECO:0000313" key="3">
    <source>
        <dbReference type="EMBL" id="AEU34468.1"/>
    </source>
</evidence>
<gene>
    <name evidence="3" type="ordered locus">AciX8_0110</name>
</gene>
<dbReference type="AlphaFoldDB" id="G8NYQ5"/>
<dbReference type="Gene3D" id="3.40.710.10">
    <property type="entry name" value="DD-peptidase/beta-lactamase superfamily"/>
    <property type="match status" value="1"/>
</dbReference>
<keyword evidence="4" id="KW-1185">Reference proteome</keyword>
<sequence length="496" mass="52976" precursor="true">MRFSAFVPVAAFLCVLPAFSQTAPPHPSQAATSQAIATEIDEVETGLLTVVTVAGDPHPTRSLTEEMRRRHVPAVSIAVIHNGTLRWAHAWGTLNPEGGAPATADSLFQAASISKSLASMAALHLVQQGKLSLDAPVQTELKSWTLPQNNFTAQQPVTLRELLSHTAGINVHGFPGYATTGPVATLQQVLDGTKPANTDAIRVTALPGQAFSYAGGGYTIAQQMMIDATGQPFPQIMQSLVLGPVGMSHSTYQQPLPPARLKEVALPADDQGKPIAGGPHTYPEMAAAGLWTTPSDLALWVMEMQRSLKGQANHVLSPEMTRLMLTPIKEHYGLGVTVTKENGQTSFAHSGGNAGYRTFYIGYENGDGAVIMTSSDSGGPLYPDILRSISRVYNWSTWKSTERTAITLASSALTAYTGKFNTQALGPIEVSLESGHLQARLSYYGSSPLFPSASNIFFATDTEAELHFDSPDSGKLLVDNQSISFTRIKETPALPH</sequence>
<dbReference type="PANTHER" id="PTHR46825">
    <property type="entry name" value="D-ALANYL-D-ALANINE-CARBOXYPEPTIDASE/ENDOPEPTIDASE AMPH"/>
    <property type="match status" value="1"/>
</dbReference>